<gene>
    <name evidence="1" type="ORF">JTE90_003359</name>
</gene>
<evidence type="ECO:0000313" key="1">
    <source>
        <dbReference type="EMBL" id="KAG8176728.1"/>
    </source>
</evidence>
<proteinExistence type="predicted"/>
<sequence>MSQGKDAILKYNQQKFEQRVPFVIYADFETLVEKLDSTDGSTAKTASHKPCGYSYIVIGKPHKQPVVHRGDGGVEAHFLASVIAEKDQLATKLNEVKPMRITPFDEMIIRNATRCGICKKVLGTNRVMDHDHLTD</sequence>
<keyword evidence="2" id="KW-1185">Reference proteome</keyword>
<accession>A0AAV6TYK6</accession>
<evidence type="ECO:0000313" key="2">
    <source>
        <dbReference type="Proteomes" id="UP000827092"/>
    </source>
</evidence>
<comment type="caution">
    <text evidence="1">The sequence shown here is derived from an EMBL/GenBank/DDBJ whole genome shotgun (WGS) entry which is preliminary data.</text>
</comment>
<organism evidence="1 2">
    <name type="scientific">Oedothorax gibbosus</name>
    <dbReference type="NCBI Taxonomy" id="931172"/>
    <lineage>
        <taxon>Eukaryota</taxon>
        <taxon>Metazoa</taxon>
        <taxon>Ecdysozoa</taxon>
        <taxon>Arthropoda</taxon>
        <taxon>Chelicerata</taxon>
        <taxon>Arachnida</taxon>
        <taxon>Araneae</taxon>
        <taxon>Araneomorphae</taxon>
        <taxon>Entelegynae</taxon>
        <taxon>Araneoidea</taxon>
        <taxon>Linyphiidae</taxon>
        <taxon>Erigoninae</taxon>
        <taxon>Oedothorax</taxon>
    </lineage>
</organism>
<reference evidence="1 2" key="1">
    <citation type="journal article" date="2022" name="Nat. Ecol. Evol.">
        <title>A masculinizing supergene underlies an exaggerated male reproductive morph in a spider.</title>
        <authorList>
            <person name="Hendrickx F."/>
            <person name="De Corte Z."/>
            <person name="Sonet G."/>
            <person name="Van Belleghem S.M."/>
            <person name="Kostlbacher S."/>
            <person name="Vangestel C."/>
        </authorList>
    </citation>
    <scope>NUCLEOTIDE SEQUENCE [LARGE SCALE GENOMIC DNA]</scope>
    <source>
        <strain evidence="1">W744_W776</strain>
    </source>
</reference>
<dbReference type="Proteomes" id="UP000827092">
    <property type="component" value="Unassembled WGS sequence"/>
</dbReference>
<name>A0AAV6TYK6_9ARAC</name>
<dbReference type="AlphaFoldDB" id="A0AAV6TYK6"/>
<protein>
    <submittedName>
        <fullName evidence="1">Uncharacterized protein</fullName>
    </submittedName>
</protein>
<dbReference type="EMBL" id="JAFNEN010000849">
    <property type="protein sequence ID" value="KAG8176728.1"/>
    <property type="molecule type" value="Genomic_DNA"/>
</dbReference>